<feature type="non-terminal residue" evidence="4">
    <location>
        <position position="247"/>
    </location>
</feature>
<keyword evidence="5" id="KW-1185">Reference proteome</keyword>
<sequence>QDPTPTLIPWTISARTDQALRDQAAALAEHLRADTRPTPAEVGWSLLRHRTVFERRAVVLGENRDQLLDGLDALVTGQPHPGVVEPSAEGGEGPGTGKTVWVFSGQGSQRPGMGADLYHHFPTFAETFDEISEHLNPHLNHPLQDITFNRNPNQPDLIHHTTYTQTSLFALHISLARLLTTLGLTPDAVIGHSIGEISAAHIAGILNLPDACHLIATRATLMGQLPPNGTMTAIQATPTPSSATPSA</sequence>
<dbReference type="OrthoDB" id="9778690at2"/>
<keyword evidence="1 4" id="KW-0808">Transferase</keyword>
<reference evidence="4 5" key="1">
    <citation type="submission" date="2019-03" db="EMBL/GenBank/DDBJ databases">
        <authorList>
            <person name="Gonzalez-Pimentel J.L."/>
        </authorList>
    </citation>
    <scope>NUCLEOTIDE SEQUENCE [LARGE SCALE GENOMIC DNA]</scope>
    <source>
        <strain evidence="4 5">JCM 31289</strain>
    </source>
</reference>
<evidence type="ECO:0000256" key="2">
    <source>
        <dbReference type="ARBA" id="ARBA00023268"/>
    </source>
</evidence>
<dbReference type="PANTHER" id="PTHR43775">
    <property type="entry name" value="FATTY ACID SYNTHASE"/>
    <property type="match status" value="1"/>
</dbReference>
<dbReference type="Gene3D" id="3.40.366.10">
    <property type="entry name" value="Malonyl-Coenzyme A Acyl Carrier Protein, domain 2"/>
    <property type="match status" value="1"/>
</dbReference>
<organism evidence="4 5">
    <name type="scientific">Streptomyces palmae</name>
    <dbReference type="NCBI Taxonomy" id="1701085"/>
    <lineage>
        <taxon>Bacteria</taxon>
        <taxon>Bacillati</taxon>
        <taxon>Actinomycetota</taxon>
        <taxon>Actinomycetes</taxon>
        <taxon>Kitasatosporales</taxon>
        <taxon>Streptomycetaceae</taxon>
        <taxon>Streptomyces</taxon>
    </lineage>
</organism>
<keyword evidence="2" id="KW-0511">Multifunctional enzyme</keyword>
<evidence type="ECO:0000313" key="5">
    <source>
        <dbReference type="Proteomes" id="UP000297948"/>
    </source>
</evidence>
<evidence type="ECO:0000259" key="3">
    <source>
        <dbReference type="SMART" id="SM00827"/>
    </source>
</evidence>
<proteinExistence type="predicted"/>
<dbReference type="InterPro" id="IPR050091">
    <property type="entry name" value="PKS_NRPS_Biosynth_Enz"/>
</dbReference>
<feature type="non-terminal residue" evidence="4">
    <location>
        <position position="1"/>
    </location>
</feature>
<accession>A0A4Z0FMY0</accession>
<dbReference type="SUPFAM" id="SSF52151">
    <property type="entry name" value="FabD/lysophospholipase-like"/>
    <property type="match status" value="1"/>
</dbReference>
<protein>
    <submittedName>
        <fullName evidence="4">Acyltransferase domain-containing protein</fullName>
    </submittedName>
</protein>
<dbReference type="InterPro" id="IPR001227">
    <property type="entry name" value="Ac_transferase_dom_sf"/>
</dbReference>
<gene>
    <name evidence="4" type="ORF">E4099_32590</name>
</gene>
<evidence type="ECO:0000256" key="1">
    <source>
        <dbReference type="ARBA" id="ARBA00022679"/>
    </source>
</evidence>
<dbReference type="SMART" id="SM00827">
    <property type="entry name" value="PKS_AT"/>
    <property type="match status" value="1"/>
</dbReference>
<dbReference type="RefSeq" id="WP_135342670.1">
    <property type="nucleotide sequence ID" value="NZ_SRID01000771.1"/>
</dbReference>
<dbReference type="Pfam" id="PF22621">
    <property type="entry name" value="CurL-like_PKS_C"/>
    <property type="match status" value="1"/>
</dbReference>
<name>A0A4Z0FMY0_9ACTN</name>
<keyword evidence="4" id="KW-0012">Acyltransferase</keyword>
<dbReference type="Pfam" id="PF00698">
    <property type="entry name" value="Acyl_transf_1"/>
    <property type="match status" value="1"/>
</dbReference>
<dbReference type="GO" id="GO:0006633">
    <property type="term" value="P:fatty acid biosynthetic process"/>
    <property type="evidence" value="ECO:0007669"/>
    <property type="project" value="TreeGrafter"/>
</dbReference>
<dbReference type="InterPro" id="IPR014043">
    <property type="entry name" value="Acyl_transferase_dom"/>
</dbReference>
<dbReference type="GO" id="GO:0004312">
    <property type="term" value="F:fatty acid synthase activity"/>
    <property type="evidence" value="ECO:0007669"/>
    <property type="project" value="TreeGrafter"/>
</dbReference>
<evidence type="ECO:0000313" key="4">
    <source>
        <dbReference type="EMBL" id="TGA81960.1"/>
    </source>
</evidence>
<dbReference type="AlphaFoldDB" id="A0A4Z0FMY0"/>
<dbReference type="Proteomes" id="UP000297948">
    <property type="component" value="Unassembled WGS sequence"/>
</dbReference>
<dbReference type="InterPro" id="IPR016035">
    <property type="entry name" value="Acyl_Trfase/lysoPLipase"/>
</dbReference>
<comment type="caution">
    <text evidence="4">The sequence shown here is derived from an EMBL/GenBank/DDBJ whole genome shotgun (WGS) entry which is preliminary data.</text>
</comment>
<dbReference type="PANTHER" id="PTHR43775:SF51">
    <property type="entry name" value="INACTIVE PHENOLPHTHIOCEROL SYNTHESIS POLYKETIDE SYNTHASE TYPE I PKS1-RELATED"/>
    <property type="match status" value="1"/>
</dbReference>
<feature type="domain" description="Malonyl-CoA:ACP transacylase (MAT)" evidence="3">
    <location>
        <begin position="102"/>
        <end position="246"/>
    </location>
</feature>
<dbReference type="EMBL" id="SRID01000771">
    <property type="protein sequence ID" value="TGA81960.1"/>
    <property type="molecule type" value="Genomic_DNA"/>
</dbReference>